<protein>
    <submittedName>
        <fullName evidence="3">Uncharacterized protein</fullName>
    </submittedName>
</protein>
<reference evidence="3" key="1">
    <citation type="submission" date="2020-12" db="EMBL/GenBank/DDBJ databases">
        <title>PHA producing bacteria isolated from mangrove.</title>
        <authorList>
            <person name="Zheng W."/>
            <person name="Yu S."/>
            <person name="Huang Y."/>
        </authorList>
    </citation>
    <scope>NUCLEOTIDE SEQUENCE</scope>
    <source>
        <strain evidence="3">GN8-5</strain>
    </source>
</reference>
<dbReference type="RefSeq" id="WP_206823128.1">
    <property type="nucleotide sequence ID" value="NZ_JAEMWU010000001.1"/>
</dbReference>
<accession>A0A939DW29</accession>
<keyword evidence="2" id="KW-1133">Transmembrane helix</keyword>
<feature type="transmembrane region" description="Helical" evidence="2">
    <location>
        <begin position="104"/>
        <end position="121"/>
    </location>
</feature>
<feature type="compositionally biased region" description="Low complexity" evidence="1">
    <location>
        <begin position="148"/>
        <end position="161"/>
    </location>
</feature>
<evidence type="ECO:0000256" key="1">
    <source>
        <dbReference type="SAM" id="MobiDB-lite"/>
    </source>
</evidence>
<dbReference type="EMBL" id="JAEMWU010000001">
    <property type="protein sequence ID" value="MBN8205474.1"/>
    <property type="molecule type" value="Genomic_DNA"/>
</dbReference>
<feature type="transmembrane region" description="Helical" evidence="2">
    <location>
        <begin position="35"/>
        <end position="57"/>
    </location>
</feature>
<organism evidence="3 4">
    <name type="scientific">Microbacterium esteraromaticum</name>
    <dbReference type="NCBI Taxonomy" id="57043"/>
    <lineage>
        <taxon>Bacteria</taxon>
        <taxon>Bacillati</taxon>
        <taxon>Actinomycetota</taxon>
        <taxon>Actinomycetes</taxon>
        <taxon>Micrococcales</taxon>
        <taxon>Microbacteriaceae</taxon>
        <taxon>Microbacterium</taxon>
    </lineage>
</organism>
<evidence type="ECO:0000313" key="3">
    <source>
        <dbReference type="EMBL" id="MBN8205474.1"/>
    </source>
</evidence>
<dbReference type="Proteomes" id="UP000664385">
    <property type="component" value="Unassembled WGS sequence"/>
</dbReference>
<keyword evidence="2" id="KW-0472">Membrane</keyword>
<feature type="transmembrane region" description="Helical" evidence="2">
    <location>
        <begin position="12"/>
        <end position="29"/>
    </location>
</feature>
<gene>
    <name evidence="3" type="ORF">JF543_05820</name>
</gene>
<comment type="caution">
    <text evidence="3">The sequence shown here is derived from an EMBL/GenBank/DDBJ whole genome shotgun (WGS) entry which is preliminary data.</text>
</comment>
<evidence type="ECO:0000313" key="4">
    <source>
        <dbReference type="Proteomes" id="UP000664385"/>
    </source>
</evidence>
<dbReference type="AlphaFoldDB" id="A0A939DW29"/>
<feature type="compositionally biased region" description="Basic and acidic residues" evidence="1">
    <location>
        <begin position="176"/>
        <end position="185"/>
    </location>
</feature>
<sequence length="185" mass="20085">MRNAIIRFGALYVFNAAALLLLGLLLPSVRVGWHALWAAVVLTAAALLIKPALRAAFRKGVAKSAHERTKLGEKAVQYASVFAVELIVWIVTVLLSGVRVSGFFWGWVLPPVLLLIGWVVYDRLDDRFRAKAGQIYDATSAKITGRRPSPASAAPAPDSPATRAGREELADGLTPEQRRMLDDLG</sequence>
<feature type="region of interest" description="Disordered" evidence="1">
    <location>
        <begin position="144"/>
        <end position="185"/>
    </location>
</feature>
<proteinExistence type="predicted"/>
<name>A0A939DW29_9MICO</name>
<keyword evidence="2" id="KW-0812">Transmembrane</keyword>
<evidence type="ECO:0000256" key="2">
    <source>
        <dbReference type="SAM" id="Phobius"/>
    </source>
</evidence>
<feature type="transmembrane region" description="Helical" evidence="2">
    <location>
        <begin position="78"/>
        <end position="98"/>
    </location>
</feature>